<keyword evidence="1" id="KW-0472">Membrane</keyword>
<evidence type="ECO:0008006" key="4">
    <source>
        <dbReference type="Google" id="ProtNLM"/>
    </source>
</evidence>
<dbReference type="EMBL" id="JAURUR010000009">
    <property type="protein sequence ID" value="MDP9765179.1"/>
    <property type="molecule type" value="Genomic_DNA"/>
</dbReference>
<name>A0ABT9MG61_9DEIO</name>
<proteinExistence type="predicted"/>
<accession>A0ABT9MG61</accession>
<feature type="transmembrane region" description="Helical" evidence="1">
    <location>
        <begin position="45"/>
        <end position="62"/>
    </location>
</feature>
<keyword evidence="3" id="KW-1185">Reference proteome</keyword>
<sequence>MGPRLSVILSVLLDLAILWLACNLASSAAANFQVGDQAAGWRDSFLALGQWSIAGGVFWKAVRSRP</sequence>
<dbReference type="RefSeq" id="WP_307466813.1">
    <property type="nucleotide sequence ID" value="NZ_JAURUR010000009.1"/>
</dbReference>
<organism evidence="2 3">
    <name type="scientific">Deinococcus enclensis</name>
    <dbReference type="NCBI Taxonomy" id="1049582"/>
    <lineage>
        <taxon>Bacteria</taxon>
        <taxon>Thermotogati</taxon>
        <taxon>Deinococcota</taxon>
        <taxon>Deinococci</taxon>
        <taxon>Deinococcales</taxon>
        <taxon>Deinococcaceae</taxon>
        <taxon>Deinococcus</taxon>
    </lineage>
</organism>
<evidence type="ECO:0000256" key="1">
    <source>
        <dbReference type="SAM" id="Phobius"/>
    </source>
</evidence>
<protein>
    <recommendedName>
        <fullName evidence="4">DUF378 domain-containing protein</fullName>
    </recommendedName>
</protein>
<evidence type="ECO:0000313" key="3">
    <source>
        <dbReference type="Proteomes" id="UP001232163"/>
    </source>
</evidence>
<gene>
    <name evidence="2" type="ORF">QO006_002627</name>
</gene>
<reference evidence="2 3" key="1">
    <citation type="submission" date="2023-07" db="EMBL/GenBank/DDBJ databases">
        <title>Genomic Encyclopedia of Type Strains, Phase IV (KMG-IV): sequencing the most valuable type-strain genomes for metagenomic binning, comparative biology and taxonomic classification.</title>
        <authorList>
            <person name="Goeker M."/>
        </authorList>
    </citation>
    <scope>NUCLEOTIDE SEQUENCE [LARGE SCALE GENOMIC DNA]</scope>
    <source>
        <strain evidence="2 3">NIO-1023</strain>
    </source>
</reference>
<comment type="caution">
    <text evidence="2">The sequence shown here is derived from an EMBL/GenBank/DDBJ whole genome shotgun (WGS) entry which is preliminary data.</text>
</comment>
<dbReference type="Proteomes" id="UP001232163">
    <property type="component" value="Unassembled WGS sequence"/>
</dbReference>
<keyword evidence="1" id="KW-0812">Transmembrane</keyword>
<evidence type="ECO:0000313" key="2">
    <source>
        <dbReference type="EMBL" id="MDP9765179.1"/>
    </source>
</evidence>
<keyword evidence="1" id="KW-1133">Transmembrane helix</keyword>